<reference evidence="2 3" key="1">
    <citation type="journal article" date="2018" name="Nat. Ecol. Evol.">
        <title>Genomic signatures of mitonuclear coevolution across populations of Tigriopus californicus.</title>
        <authorList>
            <person name="Barreto F.S."/>
            <person name="Watson E.T."/>
            <person name="Lima T.G."/>
            <person name="Willett C.S."/>
            <person name="Edmands S."/>
            <person name="Li W."/>
            <person name="Burton R.S."/>
        </authorList>
    </citation>
    <scope>NUCLEOTIDE SEQUENCE [LARGE SCALE GENOMIC DNA]</scope>
    <source>
        <strain evidence="2 3">San Diego</strain>
    </source>
</reference>
<comment type="caution">
    <text evidence="2">The sequence shown here is derived from an EMBL/GenBank/DDBJ whole genome shotgun (WGS) entry which is preliminary data.</text>
</comment>
<protein>
    <recommendedName>
        <fullName evidence="1">CUB domain-containing protein</fullName>
    </recommendedName>
</protein>
<proteinExistence type="predicted"/>
<evidence type="ECO:0000313" key="3">
    <source>
        <dbReference type="Proteomes" id="UP000318571"/>
    </source>
</evidence>
<evidence type="ECO:0000259" key="1">
    <source>
        <dbReference type="Pfam" id="PF26080"/>
    </source>
</evidence>
<evidence type="ECO:0000313" key="2">
    <source>
        <dbReference type="EMBL" id="TRY74065.1"/>
    </source>
</evidence>
<keyword evidence="3" id="KW-1185">Reference proteome</keyword>
<dbReference type="PANTHER" id="PTHR33236">
    <property type="entry name" value="INTRAFLAGELLAR TRANSPORT PROTEIN 122 FAMILY PROTEIN-RELATED"/>
    <property type="match status" value="1"/>
</dbReference>
<dbReference type="EMBL" id="VCGU01000007">
    <property type="protein sequence ID" value="TRY74065.1"/>
    <property type="molecule type" value="Genomic_DNA"/>
</dbReference>
<feature type="domain" description="CUB" evidence="1">
    <location>
        <begin position="42"/>
        <end position="198"/>
    </location>
</feature>
<feature type="non-terminal residue" evidence="2">
    <location>
        <position position="202"/>
    </location>
</feature>
<dbReference type="InterPro" id="IPR058698">
    <property type="entry name" value="CUB_metazoa"/>
</dbReference>
<feature type="non-terminal residue" evidence="2">
    <location>
        <position position="1"/>
    </location>
</feature>
<dbReference type="AlphaFoldDB" id="A0A553P8N8"/>
<dbReference type="PANTHER" id="PTHR33236:SF5">
    <property type="entry name" value="CUB DOMAIN-CONTAINING PROTEIN"/>
    <property type="match status" value="1"/>
</dbReference>
<dbReference type="Proteomes" id="UP000318571">
    <property type="component" value="Chromosome 3"/>
</dbReference>
<gene>
    <name evidence="2" type="ORF">TCAL_12359</name>
</gene>
<organism evidence="2 3">
    <name type="scientific">Tigriopus californicus</name>
    <name type="common">Marine copepod</name>
    <dbReference type="NCBI Taxonomy" id="6832"/>
    <lineage>
        <taxon>Eukaryota</taxon>
        <taxon>Metazoa</taxon>
        <taxon>Ecdysozoa</taxon>
        <taxon>Arthropoda</taxon>
        <taxon>Crustacea</taxon>
        <taxon>Multicrustacea</taxon>
        <taxon>Hexanauplia</taxon>
        <taxon>Copepoda</taxon>
        <taxon>Harpacticoida</taxon>
        <taxon>Harpacticidae</taxon>
        <taxon>Tigriopus</taxon>
    </lineage>
</organism>
<dbReference type="STRING" id="6832.A0A553P8N8"/>
<name>A0A553P8N8_TIGCA</name>
<accession>A0A553P8N8</accession>
<dbReference type="Pfam" id="PF26080">
    <property type="entry name" value="CUB_animal"/>
    <property type="match status" value="1"/>
</dbReference>
<sequence>YVNIDSTTTQPKLSITTGSATSARNYQIKVSYIECNNPMRAPSGCLQYFTGTSGTMQSYNFGGGVQLQNQRYLLCIRRKTGFCGFQLTESQTSAPDPFNLFPAINTVLTSCTMNFVRAANNHFAASTIAAIVGGAATPITVNIPQGDDRCGGVFGAINGETTPGALQSSPGSPFFVEYFVADANLAGTQTGFSLDFVQTPCM</sequence>